<dbReference type="OrthoDB" id="1907105at2"/>
<proteinExistence type="predicted"/>
<gene>
    <name evidence="1" type="ORF">F0161_06695</name>
</gene>
<sequence length="248" mass="28166">MIVTSKGKDNRYTYGATFNGVHSSEYGLDVLADKEIGLPDKTKITVDIPYSNNIIDLSDLYGSQAYGERELKYPFHVMDRQDMQKERLYVLWQKAVNWLMAPSHKVGLVDDVDPHWHYLVEVQKAPSWEEFKSAHGTLEVTFTACPFRIKNDYEGNDIWDTFNFDTDIAQFVDFDIVGSKDVVLYNIGLNGIIPTIISDSNMTLISGDTEIDVVTGENTFDWNLGVGVTAIKIVGTGHISFRFYREEI</sequence>
<evidence type="ECO:0000313" key="1">
    <source>
        <dbReference type="EMBL" id="QER67575.1"/>
    </source>
</evidence>
<dbReference type="Gene3D" id="2.40.30.200">
    <property type="match status" value="1"/>
</dbReference>
<keyword evidence="2" id="KW-1185">Reference proteome</keyword>
<name>A0A5P1X2E1_9LACO</name>
<reference evidence="1 2" key="1">
    <citation type="submission" date="2019-09" db="EMBL/GenBank/DDBJ databases">
        <title>Complete Genome Sequence of Lactobacillus nenjiangensis SH-Y15, isolated from sauerkraut.</title>
        <authorList>
            <person name="Yang H."/>
        </authorList>
    </citation>
    <scope>NUCLEOTIDE SEQUENCE [LARGE SCALE GENOMIC DNA]</scope>
    <source>
        <strain evidence="1 2">SH-Y15</strain>
    </source>
</reference>
<accession>A0A5P1X2E1</accession>
<dbReference type="RefSeq" id="WP_150204113.1">
    <property type="nucleotide sequence ID" value="NZ_CP043939.1"/>
</dbReference>
<evidence type="ECO:0000313" key="2">
    <source>
        <dbReference type="Proteomes" id="UP000325295"/>
    </source>
</evidence>
<dbReference type="EMBL" id="CP043939">
    <property type="protein sequence ID" value="QER67575.1"/>
    <property type="molecule type" value="Genomic_DNA"/>
</dbReference>
<organism evidence="1 2">
    <name type="scientific">Paucilactobacillus nenjiangensis</name>
    <dbReference type="NCBI Taxonomy" id="1296540"/>
    <lineage>
        <taxon>Bacteria</taxon>
        <taxon>Bacillati</taxon>
        <taxon>Bacillota</taxon>
        <taxon>Bacilli</taxon>
        <taxon>Lactobacillales</taxon>
        <taxon>Lactobacillaceae</taxon>
        <taxon>Paucilactobacillus</taxon>
    </lineage>
</organism>
<dbReference type="KEGG" id="lnn:F0161_06695"/>
<dbReference type="AlphaFoldDB" id="A0A5P1X2E1"/>
<dbReference type="Proteomes" id="UP000325295">
    <property type="component" value="Chromosome"/>
</dbReference>
<protein>
    <submittedName>
        <fullName evidence="1">Phage tail protein</fullName>
    </submittedName>
</protein>